<feature type="transmembrane region" description="Helical" evidence="1">
    <location>
        <begin position="338"/>
        <end position="359"/>
    </location>
</feature>
<feature type="transmembrane region" description="Helical" evidence="1">
    <location>
        <begin position="104"/>
        <end position="121"/>
    </location>
</feature>
<feature type="transmembrane region" description="Helical" evidence="1">
    <location>
        <begin position="491"/>
        <end position="514"/>
    </location>
</feature>
<reference evidence="2 3" key="1">
    <citation type="submission" date="2018-06" db="EMBL/GenBank/DDBJ databases">
        <title>Genomic Encyclopedia of Type Strains, Phase IV (KMG-IV): sequencing the most valuable type-strain genomes for metagenomic binning, comparative biology and taxonomic classification.</title>
        <authorList>
            <person name="Goeker M."/>
        </authorList>
    </citation>
    <scope>NUCLEOTIDE SEQUENCE [LARGE SCALE GENOMIC DNA]</scope>
    <source>
        <strain evidence="2 3">DSM 25532</strain>
    </source>
</reference>
<name>A0A366H6D6_9BACT</name>
<organism evidence="2 3">
    <name type="scientific">Roseimicrobium gellanilyticum</name>
    <dbReference type="NCBI Taxonomy" id="748857"/>
    <lineage>
        <taxon>Bacteria</taxon>
        <taxon>Pseudomonadati</taxon>
        <taxon>Verrucomicrobiota</taxon>
        <taxon>Verrucomicrobiia</taxon>
        <taxon>Verrucomicrobiales</taxon>
        <taxon>Verrucomicrobiaceae</taxon>
        <taxon>Roseimicrobium</taxon>
    </lineage>
</organism>
<dbReference type="Proteomes" id="UP000253426">
    <property type="component" value="Unassembled WGS sequence"/>
</dbReference>
<feature type="transmembrane region" description="Helical" evidence="1">
    <location>
        <begin position="75"/>
        <end position="92"/>
    </location>
</feature>
<feature type="transmembrane region" description="Helical" evidence="1">
    <location>
        <begin position="220"/>
        <end position="238"/>
    </location>
</feature>
<feature type="transmembrane region" description="Helical" evidence="1">
    <location>
        <begin position="274"/>
        <end position="295"/>
    </location>
</feature>
<proteinExistence type="predicted"/>
<evidence type="ECO:0000313" key="2">
    <source>
        <dbReference type="EMBL" id="RBP37021.1"/>
    </source>
</evidence>
<feature type="transmembrane region" description="Helical" evidence="1">
    <location>
        <begin position="189"/>
        <end position="208"/>
    </location>
</feature>
<gene>
    <name evidence="2" type="ORF">DES53_115162</name>
</gene>
<keyword evidence="3" id="KW-1185">Reference proteome</keyword>
<feature type="transmembrane region" description="Helical" evidence="1">
    <location>
        <begin position="244"/>
        <end position="267"/>
    </location>
</feature>
<feature type="transmembrane region" description="Helical" evidence="1">
    <location>
        <begin position="33"/>
        <end position="54"/>
    </location>
</feature>
<dbReference type="AlphaFoldDB" id="A0A366H6D6"/>
<protein>
    <recommendedName>
        <fullName evidence="4">Dolichyl-phosphate-mannose-protein mannosyltransferase</fullName>
    </recommendedName>
</protein>
<evidence type="ECO:0008006" key="4">
    <source>
        <dbReference type="Google" id="ProtNLM"/>
    </source>
</evidence>
<comment type="caution">
    <text evidence="2">The sequence shown here is derived from an EMBL/GenBank/DDBJ whole genome shotgun (WGS) entry which is preliminary data.</text>
</comment>
<feature type="transmembrane region" description="Helical" evidence="1">
    <location>
        <begin position="425"/>
        <end position="442"/>
    </location>
</feature>
<accession>A0A366H6D6</accession>
<keyword evidence="1" id="KW-0812">Transmembrane</keyword>
<feature type="transmembrane region" description="Helical" evidence="1">
    <location>
        <begin position="448"/>
        <end position="470"/>
    </location>
</feature>
<evidence type="ECO:0000313" key="3">
    <source>
        <dbReference type="Proteomes" id="UP000253426"/>
    </source>
</evidence>
<feature type="transmembrane region" description="Helical" evidence="1">
    <location>
        <begin position="133"/>
        <end position="153"/>
    </location>
</feature>
<sequence length="666" mass="73537">MFPREAVDPGLYTRQMAALWHVPFFDAIPQSTAYKVFLLTLALVSTGLVVWGLVRRTQSAPTSVSDSGVKFPWGWILFALSATAIFPALFTAQVSTFGAGGTETLRAVGLSGVLFIMLNLLRRKIGAGPFTKLLWVLLVVYLATMIIPGFLALPSLESDLLFKIVDWHFDAVVGGAEQLRDGMVAYSDILPLYGLAGPGFIGMLELLFGRMDFAGHIRLVQVLQVAFLLLALLSFHLWSSRSSILVFTGAALIGPYMATSNGAILLPNLSGWRFIGLPLAVLLFLTCRGASINVASSALGVLTGFLLLHSPEIAILVAAGSMVFLLTQRGSKLRMGAIVRVLTTFTLGSAVLWAIYLLLHRLTFGEMPANLDRLFDTLLRISGSGFSGSPLYYDPTFVMMAILGAYRCASMYPRAVRRGLSHRERVVFAISVMSLLWLAYYVNRAFPVNLWAQLYFLPFLLPRGLFAASVDSLRFDNPLSRFSGRFTLRTVTACVFIGILGPLAVVAHTAYFVVSPTSPLMRSSSVESKLPDGSARHFVSGVAVSSTAATLLRERTAFLQVHEKEGVHVVTKLPYTTRLMAGSPRVWVVNPFNQWNEEDFAPIVKNVLKRQPRWIVFDSANDRLVADAHKAERYWQKVCDRFRRMLTGKYRSLGENSGWEVWELAQ</sequence>
<evidence type="ECO:0000256" key="1">
    <source>
        <dbReference type="SAM" id="Phobius"/>
    </source>
</evidence>
<keyword evidence="1" id="KW-1133">Transmembrane helix</keyword>
<keyword evidence="1" id="KW-0472">Membrane</keyword>
<dbReference type="EMBL" id="QNRR01000015">
    <property type="protein sequence ID" value="RBP37021.1"/>
    <property type="molecule type" value="Genomic_DNA"/>
</dbReference>
<feature type="transmembrane region" description="Helical" evidence="1">
    <location>
        <begin position="301"/>
        <end position="326"/>
    </location>
</feature>